<proteinExistence type="predicted"/>
<reference evidence="4 5" key="1">
    <citation type="submission" date="2021-09" db="EMBL/GenBank/DDBJ databases">
        <title>Genomic insights and catalytic innovation underlie evolution of tropane alkaloids biosynthesis.</title>
        <authorList>
            <person name="Wang Y.-J."/>
            <person name="Tian T."/>
            <person name="Huang J.-P."/>
            <person name="Huang S.-X."/>
        </authorList>
    </citation>
    <scope>NUCLEOTIDE SEQUENCE [LARGE SCALE GENOMIC DNA]</scope>
    <source>
        <strain evidence="4">KIB-2018</strain>
        <tissue evidence="4">Leaf</tissue>
    </source>
</reference>
<evidence type="ECO:0008006" key="6">
    <source>
        <dbReference type="Google" id="ProtNLM"/>
    </source>
</evidence>
<evidence type="ECO:0000313" key="5">
    <source>
        <dbReference type="Proteomes" id="UP001159364"/>
    </source>
</evidence>
<gene>
    <name evidence="4" type="ORF">K2173_004894</name>
</gene>
<sequence>MGGLFQLFDLNQDGMAKKISANKRHVDGLEAPRNSLELQVETCQHCSGAGNALYSYQVEEDCSVKNCYTVELSMKRFINKEISKQSNTRKNAPSIVTRLMGLDMLPPDTKSVVKPTDTWSENTQSSVSKKDKNEVLLTKNLSSKSKSYSQVDLNLLYPCEDRDVDRWDDRQKVGEPRSREHPQEEELKKFKKEFEARQAARFKECSKFLELDSISDHFPARHNINKPNVVNNSCFGQPGNQKSLEHKGFQVKGESHENFGFEHFKLRRELIPAEPKEYLSSRIHSLYYDYKLDSLSAPTRIVILKPGPYQICDYEDCSTNSSGILEDRGSMEGFLEEVKERLRYELQGNIPKRGSVVRGSGIGTPFSEKPSVPKEIAQDITKKVRKIVSREQGINLPRSDSMRSCTSGVDFNAPGSPEFINRDTRRFLSERPRNVLKRKTHLDAPVVVSSSSISSLLDDEKGRIKQVANILKTRNAMAYGEIMEDEQEIQTRSFRHEDGNSLLRRGSSPINLMRSLSTPVSGKSSRKPLLEDRLVLTGIHIRRKQESLENLTLDMRKRKKENFNIKEKVSNFRYSLTPRGRLFDKKMQSTAEFHGLERDLMKDIMSGPTVSMNLRERPIMENSTEVPPSPASVCSSPEDEFRWLADDTSPTSTPDRVEYNSVPRVFREISSDLNVLRRQLNQLESEELEDKTMAHKPVELMVDLEKKTEAYIRDLLVASGFYDGPSDHFLSPVGTPISNSVFQEVEESCEKKEKYKETILDKIVKIDHKLLFDLLNEALSTVLGPPITMSRFRRKIIGTSMLSHLCGRKLLDRAWETMCGYIYPPNDKPYYSLDSLEAKNLELIPWSSLVDDEVNASGKEMECLIMRDLIEETLKDMCV</sequence>
<dbReference type="PANTHER" id="PTHR40836:SF4">
    <property type="entry name" value="RB1-INDUCIBLE COILED-COIL PROTEIN"/>
    <property type="match status" value="1"/>
</dbReference>
<dbReference type="Pfam" id="PF14309">
    <property type="entry name" value="DUF4378"/>
    <property type="match status" value="1"/>
</dbReference>
<organism evidence="4 5">
    <name type="scientific">Erythroxylum novogranatense</name>
    <dbReference type="NCBI Taxonomy" id="1862640"/>
    <lineage>
        <taxon>Eukaryota</taxon>
        <taxon>Viridiplantae</taxon>
        <taxon>Streptophyta</taxon>
        <taxon>Embryophyta</taxon>
        <taxon>Tracheophyta</taxon>
        <taxon>Spermatophyta</taxon>
        <taxon>Magnoliopsida</taxon>
        <taxon>eudicotyledons</taxon>
        <taxon>Gunneridae</taxon>
        <taxon>Pentapetalae</taxon>
        <taxon>rosids</taxon>
        <taxon>fabids</taxon>
        <taxon>Malpighiales</taxon>
        <taxon>Erythroxylaceae</taxon>
        <taxon>Erythroxylum</taxon>
    </lineage>
</organism>
<name>A0AAV8TCG4_9ROSI</name>
<accession>A0AAV8TCG4</accession>
<protein>
    <recommendedName>
        <fullName evidence="6">DUF4378 domain-containing protein</fullName>
    </recommendedName>
</protein>
<dbReference type="Proteomes" id="UP001159364">
    <property type="component" value="Linkage Group LG05"/>
</dbReference>
<evidence type="ECO:0000313" key="4">
    <source>
        <dbReference type="EMBL" id="KAJ8764014.1"/>
    </source>
</evidence>
<evidence type="ECO:0000259" key="3">
    <source>
        <dbReference type="Pfam" id="PF14383"/>
    </source>
</evidence>
<dbReference type="AlphaFoldDB" id="A0AAV8TCG4"/>
<evidence type="ECO:0000259" key="2">
    <source>
        <dbReference type="Pfam" id="PF14309"/>
    </source>
</evidence>
<dbReference type="Pfam" id="PF14383">
    <property type="entry name" value="VARLMGL"/>
    <property type="match status" value="1"/>
</dbReference>
<keyword evidence="5" id="KW-1185">Reference proteome</keyword>
<dbReference type="EMBL" id="JAIWQS010000005">
    <property type="protein sequence ID" value="KAJ8764014.1"/>
    <property type="molecule type" value="Genomic_DNA"/>
</dbReference>
<dbReference type="InterPro" id="IPR032795">
    <property type="entry name" value="DUF3741-assoc"/>
</dbReference>
<comment type="caution">
    <text evidence="4">The sequence shown here is derived from an EMBL/GenBank/DDBJ whole genome shotgun (WGS) entry which is preliminary data.</text>
</comment>
<evidence type="ECO:0000256" key="1">
    <source>
        <dbReference type="SAM" id="MobiDB-lite"/>
    </source>
</evidence>
<feature type="compositionally biased region" description="Polar residues" evidence="1">
    <location>
        <begin position="117"/>
        <end position="127"/>
    </location>
</feature>
<dbReference type="InterPro" id="IPR025486">
    <property type="entry name" value="DUF4378"/>
</dbReference>
<feature type="domain" description="DUF4378" evidence="2">
    <location>
        <begin position="710"/>
        <end position="872"/>
    </location>
</feature>
<feature type="region of interest" description="Disordered" evidence="1">
    <location>
        <begin position="107"/>
        <end position="131"/>
    </location>
</feature>
<dbReference type="PANTHER" id="PTHR40836">
    <property type="entry name" value="RB1-INDUCIBLE COILED-COIL PROTEIN"/>
    <property type="match status" value="1"/>
</dbReference>
<feature type="domain" description="DUF3741" evidence="3">
    <location>
        <begin position="92"/>
        <end position="108"/>
    </location>
</feature>